<keyword evidence="2" id="KW-1185">Reference proteome</keyword>
<accession>A0A222YUA8</accession>
<organism evidence="1 2">
    <name type="scientific">Streptomyces phage Mildred21</name>
    <dbReference type="NCBI Taxonomy" id="2023959"/>
    <lineage>
        <taxon>Viruses</taxon>
        <taxon>Duplodnaviria</taxon>
        <taxon>Heunggongvirae</taxon>
        <taxon>Uroviricota</taxon>
        <taxon>Caudoviricetes</taxon>
        <taxon>Stanwilliamsviridae</taxon>
        <taxon>Boydwoodruffvirinae</taxon>
        <taxon>Samistivirus</taxon>
        <taxon>Samistivirus mildred21</taxon>
    </lineage>
</organism>
<dbReference type="OrthoDB" id="26050at10239"/>
<protein>
    <submittedName>
        <fullName evidence="1">Uncharacterized protein</fullName>
    </submittedName>
</protein>
<proteinExistence type="predicted"/>
<name>A0A222YUA8_9CAUD</name>
<reference evidence="1 2" key="1">
    <citation type="submission" date="2017-05" db="EMBL/GenBank/DDBJ databases">
        <authorList>
            <person name="Chapman J."/>
            <person name="Chang C."/>
            <person name="Suresh T."/>
            <person name="Shishido T.C."/>
            <person name="Bindert I."/>
            <person name="Shaffer C.D."/>
            <person name="Weston-Hafer K.A."/>
            <person name="Russell D.A."/>
            <person name="Pope W.H."/>
            <person name="Jacobs-Sera D."/>
            <person name="Hendrix R.W."/>
            <person name="Hatfull G.F."/>
        </authorList>
    </citation>
    <scope>NUCLEOTIDE SEQUENCE [LARGE SCALE GENOMIC DNA]</scope>
</reference>
<dbReference type="Proteomes" id="UP000223009">
    <property type="component" value="Segment"/>
</dbReference>
<evidence type="ECO:0000313" key="1">
    <source>
        <dbReference type="EMBL" id="ASR75581.1"/>
    </source>
</evidence>
<sequence>MTYSEMRVDMRIRHKTSGLKATIAKLGSGKFTYVDEYGRVQEHDRYNASEWEQIK</sequence>
<dbReference type="EMBL" id="MF155946">
    <property type="protein sequence ID" value="ASR75581.1"/>
    <property type="molecule type" value="Genomic_DNA"/>
</dbReference>
<gene>
    <name evidence="1" type="ORF">SEA_MILDRED21_223</name>
</gene>
<evidence type="ECO:0000313" key="2">
    <source>
        <dbReference type="Proteomes" id="UP000223009"/>
    </source>
</evidence>